<name>A0ABN7WEB9_GIGMA</name>
<dbReference type="EMBL" id="CAJVQB010041366">
    <property type="protein sequence ID" value="CAG8829440.1"/>
    <property type="molecule type" value="Genomic_DNA"/>
</dbReference>
<accession>A0ABN7WEB9</accession>
<sequence length="116" mass="13801">NDIAVNTVRVLYAWFLSVDFLFTASKSNKRLQQEFRDLVALRLENFFEINTNFEKINRNIYKYIMVTKKDVDVLTLCDFKGLKRDTTQDDLHKRETVEIVKYFHEKWISPCLSSVA</sequence>
<comment type="caution">
    <text evidence="1">The sequence shown here is derived from an EMBL/GenBank/DDBJ whole genome shotgun (WGS) entry which is preliminary data.</text>
</comment>
<reference evidence="1 2" key="1">
    <citation type="submission" date="2021-06" db="EMBL/GenBank/DDBJ databases">
        <authorList>
            <person name="Kallberg Y."/>
            <person name="Tangrot J."/>
            <person name="Rosling A."/>
        </authorList>
    </citation>
    <scope>NUCLEOTIDE SEQUENCE [LARGE SCALE GENOMIC DNA]</scope>
    <source>
        <strain evidence="1 2">120-4 pot B 10/14</strain>
    </source>
</reference>
<organism evidence="1 2">
    <name type="scientific">Gigaspora margarita</name>
    <dbReference type="NCBI Taxonomy" id="4874"/>
    <lineage>
        <taxon>Eukaryota</taxon>
        <taxon>Fungi</taxon>
        <taxon>Fungi incertae sedis</taxon>
        <taxon>Mucoromycota</taxon>
        <taxon>Glomeromycotina</taxon>
        <taxon>Glomeromycetes</taxon>
        <taxon>Diversisporales</taxon>
        <taxon>Gigasporaceae</taxon>
        <taxon>Gigaspora</taxon>
    </lineage>
</organism>
<gene>
    <name evidence="1" type="ORF">GMARGA_LOCUS29988</name>
</gene>
<feature type="non-terminal residue" evidence="1">
    <location>
        <position position="1"/>
    </location>
</feature>
<proteinExistence type="predicted"/>
<protein>
    <submittedName>
        <fullName evidence="1">4901_t:CDS:1</fullName>
    </submittedName>
</protein>
<dbReference type="Proteomes" id="UP000789901">
    <property type="component" value="Unassembled WGS sequence"/>
</dbReference>
<evidence type="ECO:0000313" key="1">
    <source>
        <dbReference type="EMBL" id="CAG8829440.1"/>
    </source>
</evidence>
<evidence type="ECO:0000313" key="2">
    <source>
        <dbReference type="Proteomes" id="UP000789901"/>
    </source>
</evidence>
<keyword evidence="2" id="KW-1185">Reference proteome</keyword>